<evidence type="ECO:0000313" key="7">
    <source>
        <dbReference type="Proteomes" id="UP000240418"/>
    </source>
</evidence>
<proteinExistence type="predicted"/>
<feature type="transmembrane region" description="Helical" evidence="5">
    <location>
        <begin position="66"/>
        <end position="85"/>
    </location>
</feature>
<evidence type="ECO:0000256" key="2">
    <source>
        <dbReference type="ARBA" id="ARBA00022692"/>
    </source>
</evidence>
<dbReference type="OrthoDB" id="3576439at2"/>
<evidence type="ECO:0000313" key="6">
    <source>
        <dbReference type="EMBL" id="PSL22282.1"/>
    </source>
</evidence>
<protein>
    <submittedName>
        <fullName evidence="6">DoxX-like protein</fullName>
    </submittedName>
</protein>
<evidence type="ECO:0000256" key="3">
    <source>
        <dbReference type="ARBA" id="ARBA00022989"/>
    </source>
</evidence>
<keyword evidence="2 5" id="KW-0812">Transmembrane</keyword>
<dbReference type="EMBL" id="PYGJ01000001">
    <property type="protein sequence ID" value="PSL22282.1"/>
    <property type="molecule type" value="Genomic_DNA"/>
</dbReference>
<organism evidence="6 7">
    <name type="scientific">Shimia abyssi</name>
    <dbReference type="NCBI Taxonomy" id="1662395"/>
    <lineage>
        <taxon>Bacteria</taxon>
        <taxon>Pseudomonadati</taxon>
        <taxon>Pseudomonadota</taxon>
        <taxon>Alphaproteobacteria</taxon>
        <taxon>Rhodobacterales</taxon>
        <taxon>Roseobacteraceae</taxon>
    </lineage>
</organism>
<keyword evidence="3 5" id="KW-1133">Transmembrane helix</keyword>
<dbReference type="InterPro" id="IPR032808">
    <property type="entry name" value="DoxX"/>
</dbReference>
<gene>
    <name evidence="6" type="ORF">CLV88_101708</name>
</gene>
<dbReference type="AlphaFoldDB" id="A0A2P8FKN9"/>
<dbReference type="Proteomes" id="UP000240418">
    <property type="component" value="Unassembled WGS sequence"/>
</dbReference>
<dbReference type="RefSeq" id="WP_106606944.1">
    <property type="nucleotide sequence ID" value="NZ_PYGJ01000001.1"/>
</dbReference>
<accession>A0A2P8FKN9</accession>
<feature type="transmembrane region" description="Helical" evidence="5">
    <location>
        <begin position="42"/>
        <end position="61"/>
    </location>
</feature>
<comment type="caution">
    <text evidence="6">The sequence shown here is derived from an EMBL/GenBank/DDBJ whole genome shotgun (WGS) entry which is preliminary data.</text>
</comment>
<evidence type="ECO:0000256" key="4">
    <source>
        <dbReference type="ARBA" id="ARBA00023136"/>
    </source>
</evidence>
<sequence>MQKYLLIVVKALLTLAFAAAGFFKLTGHEMMVAAFEGVGVGQWFRYVTGLIEVGAAIALWVPGKQFFAAGTLVVTMVGAILTHIVLIGGSFLPALVLGLLAAYTLYSYRDQSPMA</sequence>
<dbReference type="Pfam" id="PF13564">
    <property type="entry name" value="DoxX_2"/>
    <property type="match status" value="1"/>
</dbReference>
<comment type="subcellular location">
    <subcellularLocation>
        <location evidence="1">Membrane</location>
        <topology evidence="1">Multi-pass membrane protein</topology>
    </subcellularLocation>
</comment>
<name>A0A2P8FKN9_9RHOB</name>
<evidence type="ECO:0000256" key="5">
    <source>
        <dbReference type="SAM" id="Phobius"/>
    </source>
</evidence>
<reference evidence="6 7" key="1">
    <citation type="submission" date="2018-03" db="EMBL/GenBank/DDBJ databases">
        <title>Genomic Encyclopedia of Archaeal and Bacterial Type Strains, Phase II (KMG-II): from individual species to whole genera.</title>
        <authorList>
            <person name="Goeker M."/>
        </authorList>
    </citation>
    <scope>NUCLEOTIDE SEQUENCE [LARGE SCALE GENOMIC DNA]</scope>
    <source>
        <strain evidence="6 7">DSM 100673</strain>
    </source>
</reference>
<feature type="transmembrane region" description="Helical" evidence="5">
    <location>
        <begin position="91"/>
        <end position="108"/>
    </location>
</feature>
<keyword evidence="7" id="KW-1185">Reference proteome</keyword>
<keyword evidence="4 5" id="KW-0472">Membrane</keyword>
<evidence type="ECO:0000256" key="1">
    <source>
        <dbReference type="ARBA" id="ARBA00004141"/>
    </source>
</evidence>
<dbReference type="GO" id="GO:0016020">
    <property type="term" value="C:membrane"/>
    <property type="evidence" value="ECO:0007669"/>
    <property type="project" value="UniProtKB-SubCell"/>
</dbReference>